<accession>A0A1Y1JSU0</accession>
<comment type="caution">
    <text evidence="2">The sequence shown here is derived from an EMBL/GenBank/DDBJ whole genome shotgun (WGS) entry which is preliminary data.</text>
</comment>
<gene>
    <name evidence="2" type="ORF">PGO_003295</name>
</gene>
<keyword evidence="1" id="KW-0812">Transmembrane</keyword>
<dbReference type="OrthoDB" id="389398at2759"/>
<keyword evidence="1" id="KW-0472">Membrane</keyword>
<name>A0A1Y1JSU0_PLAGO</name>
<dbReference type="EMBL" id="BDQF01000369">
    <property type="protein sequence ID" value="GAW84498.1"/>
    <property type="molecule type" value="Genomic_DNA"/>
</dbReference>
<keyword evidence="1" id="KW-1133">Transmembrane helix</keyword>
<dbReference type="AlphaFoldDB" id="A0A1Y1JSU0"/>
<organism evidence="2 3">
    <name type="scientific">Plasmodium gonderi</name>
    <dbReference type="NCBI Taxonomy" id="77519"/>
    <lineage>
        <taxon>Eukaryota</taxon>
        <taxon>Sar</taxon>
        <taxon>Alveolata</taxon>
        <taxon>Apicomplexa</taxon>
        <taxon>Aconoidasida</taxon>
        <taxon>Haemosporida</taxon>
        <taxon>Plasmodiidae</taxon>
        <taxon>Plasmodium</taxon>
        <taxon>Plasmodium (Plasmodium)</taxon>
    </lineage>
</organism>
<dbReference type="Proteomes" id="UP000195521">
    <property type="component" value="Unassembled WGS sequence"/>
</dbReference>
<evidence type="ECO:0000256" key="1">
    <source>
        <dbReference type="SAM" id="Phobius"/>
    </source>
</evidence>
<dbReference type="RefSeq" id="XP_028547087.1">
    <property type="nucleotide sequence ID" value="XM_028691286.1"/>
</dbReference>
<proteinExistence type="predicted"/>
<protein>
    <submittedName>
        <fullName evidence="2">Variable surface protein</fullName>
    </submittedName>
</protein>
<feature type="transmembrane region" description="Helical" evidence="1">
    <location>
        <begin position="253"/>
        <end position="273"/>
    </location>
</feature>
<evidence type="ECO:0000313" key="2">
    <source>
        <dbReference type="EMBL" id="GAW84498.1"/>
    </source>
</evidence>
<dbReference type="GeneID" id="39745306"/>
<keyword evidence="3" id="KW-1185">Reference proteome</keyword>
<evidence type="ECO:0000313" key="3">
    <source>
        <dbReference type="Proteomes" id="UP000195521"/>
    </source>
</evidence>
<sequence length="298" mass="35477">MHTMSIDYLDYNDYELYSGKIPNFPKESVSDKNIEEFFNSVNSIGTIKPIVSAYCWILKQYFDNINSIDLSDNNKICNYIKYWIKTEIEGKHKNDVHNIFNYLIKYVNNHNSVAKLKKCNFHTNILDDSKYEKIKKHYNVYNMYWFIINWIRNKHPGNALCDYIVLFIDNSNKFITTLNDAEDNDFLNKLYNIRCIFESNQSISSKKCRNEFNDNQTPRESGLMNCFTSHTDNQTYLEKDSVKIFARSNTNKYVIITAVLITIIIGTISLYFYKFNESWKKLRFSNQRKIRMTNYVNI</sequence>
<reference evidence="3" key="1">
    <citation type="submission" date="2017-04" db="EMBL/GenBank/DDBJ databases">
        <title>Plasmodium gonderi genome.</title>
        <authorList>
            <person name="Arisue N."/>
            <person name="Honma H."/>
            <person name="Kawai S."/>
            <person name="Tougan T."/>
            <person name="Tanabe K."/>
            <person name="Horii T."/>
        </authorList>
    </citation>
    <scope>NUCLEOTIDE SEQUENCE [LARGE SCALE GENOMIC DNA]</scope>
    <source>
        <strain evidence="3">ATCC 30045</strain>
    </source>
</reference>